<name>A0A2H4J105_9CAUD</name>
<protein>
    <submittedName>
        <fullName evidence="1">Uncharacterized protein</fullName>
    </submittedName>
</protein>
<proteinExistence type="predicted"/>
<organism evidence="1">
    <name type="scientific">uncultured Caudovirales phage</name>
    <dbReference type="NCBI Taxonomy" id="2100421"/>
    <lineage>
        <taxon>Viruses</taxon>
        <taxon>Duplodnaviria</taxon>
        <taxon>Heunggongvirae</taxon>
        <taxon>Uroviricota</taxon>
        <taxon>Caudoviricetes</taxon>
        <taxon>Peduoviridae</taxon>
        <taxon>Maltschvirus</taxon>
        <taxon>Maltschvirus maltsch</taxon>
    </lineage>
</organism>
<accession>A0A2H4J105</accession>
<sequence>MVDINSLSPNARSAAMRGGIDGWGQVGGLPGHIRYMEPLEPRSRKHCHCGCKTRKTHRGMANGVCLTTGCEMQIRRWVKQGEKRNG</sequence>
<dbReference type="EMBL" id="MF417879">
    <property type="protein sequence ID" value="ASN68655.1"/>
    <property type="molecule type" value="Genomic_DNA"/>
</dbReference>
<reference evidence="1" key="1">
    <citation type="submission" date="2017-06" db="EMBL/GenBank/DDBJ databases">
        <title>Novel phages from South African skin metaviromes.</title>
        <authorList>
            <person name="van Zyl L.J."/>
            <person name="Abrahams Y."/>
            <person name="Stander E.A."/>
            <person name="Kirby B.M."/>
            <person name="Clavaud C."/>
            <person name="Farcet C."/>
            <person name="Breton L."/>
            <person name="Trindade M.I."/>
        </authorList>
    </citation>
    <scope>NUCLEOTIDE SEQUENCE</scope>
</reference>
<gene>
    <name evidence="1" type="ORF">3S11_32</name>
</gene>
<evidence type="ECO:0000313" key="1">
    <source>
        <dbReference type="EMBL" id="ASN68655.1"/>
    </source>
</evidence>